<keyword evidence="2" id="KW-1185">Reference proteome</keyword>
<evidence type="ECO:0000313" key="1">
    <source>
        <dbReference type="EMBL" id="KAI5648174.1"/>
    </source>
</evidence>
<gene>
    <name evidence="1" type="ORF">M9H77_34179</name>
</gene>
<organism evidence="1 2">
    <name type="scientific">Catharanthus roseus</name>
    <name type="common">Madagascar periwinkle</name>
    <name type="synonym">Vinca rosea</name>
    <dbReference type="NCBI Taxonomy" id="4058"/>
    <lineage>
        <taxon>Eukaryota</taxon>
        <taxon>Viridiplantae</taxon>
        <taxon>Streptophyta</taxon>
        <taxon>Embryophyta</taxon>
        <taxon>Tracheophyta</taxon>
        <taxon>Spermatophyta</taxon>
        <taxon>Magnoliopsida</taxon>
        <taxon>eudicotyledons</taxon>
        <taxon>Gunneridae</taxon>
        <taxon>Pentapetalae</taxon>
        <taxon>asterids</taxon>
        <taxon>lamiids</taxon>
        <taxon>Gentianales</taxon>
        <taxon>Apocynaceae</taxon>
        <taxon>Rauvolfioideae</taxon>
        <taxon>Vinceae</taxon>
        <taxon>Catharanthinae</taxon>
        <taxon>Catharanthus</taxon>
    </lineage>
</organism>
<name>A0ACB9ZLA9_CATRO</name>
<comment type="caution">
    <text evidence="1">The sequence shown here is derived from an EMBL/GenBank/DDBJ whole genome shotgun (WGS) entry which is preliminary data.</text>
</comment>
<dbReference type="EMBL" id="CM044708">
    <property type="protein sequence ID" value="KAI5648174.1"/>
    <property type="molecule type" value="Genomic_DNA"/>
</dbReference>
<protein>
    <submittedName>
        <fullName evidence="1">Uncharacterized protein</fullName>
    </submittedName>
</protein>
<reference evidence="2" key="1">
    <citation type="journal article" date="2023" name="Nat. Plants">
        <title>Single-cell RNA sequencing provides a high-resolution roadmap for understanding the multicellular compartmentation of specialized metabolism.</title>
        <authorList>
            <person name="Sun S."/>
            <person name="Shen X."/>
            <person name="Li Y."/>
            <person name="Li Y."/>
            <person name="Wang S."/>
            <person name="Li R."/>
            <person name="Zhang H."/>
            <person name="Shen G."/>
            <person name="Guo B."/>
            <person name="Wei J."/>
            <person name="Xu J."/>
            <person name="St-Pierre B."/>
            <person name="Chen S."/>
            <person name="Sun C."/>
        </authorList>
    </citation>
    <scope>NUCLEOTIDE SEQUENCE [LARGE SCALE GENOMIC DNA]</scope>
</reference>
<dbReference type="Proteomes" id="UP001060085">
    <property type="component" value="Linkage Group LG08"/>
</dbReference>
<accession>A0ACB9ZLA9</accession>
<proteinExistence type="predicted"/>
<evidence type="ECO:0000313" key="2">
    <source>
        <dbReference type="Proteomes" id="UP001060085"/>
    </source>
</evidence>
<sequence>MDIFFQPASSTVKPFSIEIGFFDTVLEIKEKIEKHQSIPVSKQTLIFNGNILQDDLNIHHSDILDRSQIRLLIAADPTPPPPPPSESNNQNSIDDDKSDHQLLSSPASKKIHILVKMPNNSKLVEMELTDTIKALKEKVGETEGVPINRLIANAKGIELQDDRNLGDFELVDHSEIEFSIIKPSSSGAATSSGSSGSNVKSKPKSKRLRVIVLTKCGRKITVYVNPNDNVGELKNELEELNKEMNLSVLQEDYFFIHKQNVMEDDRSFRWHHVVQGDIIEVFSGTISGGQ</sequence>